<dbReference type="STRING" id="5627.A0A1C7LMT2"/>
<evidence type="ECO:0000259" key="7">
    <source>
        <dbReference type="Pfam" id="PF01180"/>
    </source>
</evidence>
<evidence type="ECO:0000256" key="1">
    <source>
        <dbReference type="ARBA" id="ARBA00001917"/>
    </source>
</evidence>
<dbReference type="InterPro" id="IPR005720">
    <property type="entry name" value="Dihydroorotate_DH_cat"/>
</dbReference>
<evidence type="ECO:0000256" key="5">
    <source>
        <dbReference type="ARBA" id="ARBA00023002"/>
    </source>
</evidence>
<dbReference type="Gene3D" id="3.20.20.70">
    <property type="entry name" value="Aldolase class I"/>
    <property type="match status" value="1"/>
</dbReference>
<dbReference type="AlphaFoldDB" id="A0A1C7LMT2"/>
<reference evidence="8 9" key="1">
    <citation type="submission" date="2016-03" db="EMBL/GenBank/DDBJ databases">
        <title>Whole genome sequencing of Grifola frondosa 9006-11.</title>
        <authorList>
            <person name="Min B."/>
            <person name="Park H."/>
            <person name="Kim J.-G."/>
            <person name="Cho H."/>
            <person name="Oh Y.-L."/>
            <person name="Kong W.-S."/>
            <person name="Choi I.-G."/>
        </authorList>
    </citation>
    <scope>NUCLEOTIDE SEQUENCE [LARGE SCALE GENOMIC DNA]</scope>
    <source>
        <strain evidence="8 9">9006-11</strain>
    </source>
</reference>
<protein>
    <submittedName>
        <fullName evidence="8">Dihydroorotate dehydrogenase (Quinone), mitochondrial</fullName>
    </submittedName>
</protein>
<sequence length="261" mass="27607">MSSLSMSPVPTPPASVACRAARCSRTAEGGHRRARCAPTPPARPPQDRPDLDDAAVDDIRRRARQRRRWLIVSNTTVRRPVSLTDRALPSITSPCSCADAHPPTANSHETGGLSGAPLKPYTLATLRALRARLPASIPLIACGGVAHGADALEYARAGARAVQLYTAFGYAGAGTPRRIKDELAAALAREGRTWMEVVRAAEDELSWRAPEKVEVAEVGTVRQLIEEAEELKRLLDGLGARMEGASVGVLAPEAASAAASA</sequence>
<dbReference type="InterPro" id="IPR050074">
    <property type="entry name" value="DHO_dehydrogenase"/>
</dbReference>
<comment type="pathway">
    <text evidence="2">Pyrimidine metabolism; UMP biosynthesis via de novo pathway.</text>
</comment>
<name>A0A1C7LMT2_GRIFR</name>
<dbReference type="GO" id="GO:0009220">
    <property type="term" value="P:pyrimidine ribonucleotide biosynthetic process"/>
    <property type="evidence" value="ECO:0007669"/>
    <property type="project" value="TreeGrafter"/>
</dbReference>
<evidence type="ECO:0000313" key="9">
    <source>
        <dbReference type="Proteomes" id="UP000092993"/>
    </source>
</evidence>
<dbReference type="OrthoDB" id="14784at2759"/>
<comment type="caution">
    <text evidence="8">The sequence shown here is derived from an EMBL/GenBank/DDBJ whole genome shotgun (WGS) entry which is preliminary data.</text>
</comment>
<dbReference type="PANTHER" id="PTHR48109:SF4">
    <property type="entry name" value="DIHYDROOROTATE DEHYDROGENASE (QUINONE), MITOCHONDRIAL"/>
    <property type="match status" value="1"/>
</dbReference>
<dbReference type="GO" id="GO:0004152">
    <property type="term" value="F:dihydroorotate dehydrogenase activity"/>
    <property type="evidence" value="ECO:0007669"/>
    <property type="project" value="TreeGrafter"/>
</dbReference>
<evidence type="ECO:0000313" key="8">
    <source>
        <dbReference type="EMBL" id="OBZ65257.1"/>
    </source>
</evidence>
<evidence type="ECO:0000256" key="2">
    <source>
        <dbReference type="ARBA" id="ARBA00004725"/>
    </source>
</evidence>
<keyword evidence="9" id="KW-1185">Reference proteome</keyword>
<dbReference type="Pfam" id="PF01180">
    <property type="entry name" value="DHO_dh"/>
    <property type="match status" value="1"/>
</dbReference>
<evidence type="ECO:0000256" key="6">
    <source>
        <dbReference type="SAM" id="MobiDB-lite"/>
    </source>
</evidence>
<feature type="region of interest" description="Disordered" evidence="6">
    <location>
        <begin position="1"/>
        <end position="54"/>
    </location>
</feature>
<evidence type="ECO:0000256" key="4">
    <source>
        <dbReference type="ARBA" id="ARBA00022643"/>
    </source>
</evidence>
<feature type="domain" description="Dihydroorotate dehydrogenase catalytic" evidence="7">
    <location>
        <begin position="49"/>
        <end position="187"/>
    </location>
</feature>
<dbReference type="EMBL" id="LUGG01000047">
    <property type="protein sequence ID" value="OBZ65257.1"/>
    <property type="molecule type" value="Genomic_DNA"/>
</dbReference>
<gene>
    <name evidence="8" type="primary">ura3</name>
    <name evidence="8" type="ORF">A0H81_14696</name>
</gene>
<dbReference type="GO" id="GO:0005743">
    <property type="term" value="C:mitochondrial inner membrane"/>
    <property type="evidence" value="ECO:0007669"/>
    <property type="project" value="TreeGrafter"/>
</dbReference>
<evidence type="ECO:0000256" key="3">
    <source>
        <dbReference type="ARBA" id="ARBA00022630"/>
    </source>
</evidence>
<keyword evidence="5" id="KW-0560">Oxidoreductase</keyword>
<dbReference type="SUPFAM" id="SSF51395">
    <property type="entry name" value="FMN-linked oxidoreductases"/>
    <property type="match status" value="1"/>
</dbReference>
<keyword evidence="4" id="KW-0288">FMN</keyword>
<comment type="cofactor">
    <cofactor evidence="1">
        <name>FMN</name>
        <dbReference type="ChEBI" id="CHEBI:58210"/>
    </cofactor>
</comment>
<dbReference type="GO" id="GO:0006207">
    <property type="term" value="P:'de novo' pyrimidine nucleobase biosynthetic process"/>
    <property type="evidence" value="ECO:0007669"/>
    <property type="project" value="TreeGrafter"/>
</dbReference>
<feature type="compositionally biased region" description="Low complexity" evidence="6">
    <location>
        <begin position="14"/>
        <end position="27"/>
    </location>
</feature>
<dbReference type="InterPro" id="IPR013785">
    <property type="entry name" value="Aldolase_TIM"/>
</dbReference>
<organism evidence="8 9">
    <name type="scientific">Grifola frondosa</name>
    <name type="common">Maitake</name>
    <name type="synonym">Polyporus frondosus</name>
    <dbReference type="NCBI Taxonomy" id="5627"/>
    <lineage>
        <taxon>Eukaryota</taxon>
        <taxon>Fungi</taxon>
        <taxon>Dikarya</taxon>
        <taxon>Basidiomycota</taxon>
        <taxon>Agaricomycotina</taxon>
        <taxon>Agaricomycetes</taxon>
        <taxon>Polyporales</taxon>
        <taxon>Grifolaceae</taxon>
        <taxon>Grifola</taxon>
    </lineage>
</organism>
<dbReference type="Proteomes" id="UP000092993">
    <property type="component" value="Unassembled WGS sequence"/>
</dbReference>
<dbReference type="PANTHER" id="PTHR48109">
    <property type="entry name" value="DIHYDROOROTATE DEHYDROGENASE (QUINONE), MITOCHONDRIAL-RELATED"/>
    <property type="match status" value="1"/>
</dbReference>
<accession>A0A1C7LMT2</accession>
<feature type="region of interest" description="Disordered" evidence="6">
    <location>
        <begin position="93"/>
        <end position="114"/>
    </location>
</feature>
<proteinExistence type="predicted"/>
<keyword evidence="3" id="KW-0285">Flavoprotein</keyword>